<accession>U1PNH0</accession>
<dbReference type="EMBL" id="AWSC01000013">
    <property type="protein sequence ID" value="ERH17720.1"/>
    <property type="molecule type" value="Genomic_DNA"/>
</dbReference>
<proteinExistence type="predicted"/>
<protein>
    <submittedName>
        <fullName evidence="1">Uncharacterized protein</fullName>
    </submittedName>
</protein>
<dbReference type="AlphaFoldDB" id="U1PNH0"/>
<organism evidence="1 2">
    <name type="scientific">Actinomyces graevenitzii F0530</name>
    <dbReference type="NCBI Taxonomy" id="1321817"/>
    <lineage>
        <taxon>Bacteria</taxon>
        <taxon>Bacillati</taxon>
        <taxon>Actinomycetota</taxon>
        <taxon>Actinomycetes</taxon>
        <taxon>Actinomycetales</taxon>
        <taxon>Actinomycetaceae</taxon>
        <taxon>Actinomyces</taxon>
    </lineage>
</organism>
<gene>
    <name evidence="1" type="ORF">HMPREF1978_00384</name>
</gene>
<dbReference type="Proteomes" id="UP000016481">
    <property type="component" value="Unassembled WGS sequence"/>
</dbReference>
<name>U1PNH0_9ACTO</name>
<comment type="caution">
    <text evidence="1">The sequence shown here is derived from an EMBL/GenBank/DDBJ whole genome shotgun (WGS) entry which is preliminary data.</text>
</comment>
<evidence type="ECO:0000313" key="2">
    <source>
        <dbReference type="Proteomes" id="UP000016481"/>
    </source>
</evidence>
<dbReference type="RefSeq" id="WP_021604381.1">
    <property type="nucleotide sequence ID" value="NZ_KE951502.1"/>
</dbReference>
<reference evidence="1 2" key="1">
    <citation type="submission" date="2013-08" db="EMBL/GenBank/DDBJ databases">
        <authorList>
            <person name="Weinstock G."/>
            <person name="Sodergren E."/>
            <person name="Wylie T."/>
            <person name="Fulton L."/>
            <person name="Fulton R."/>
            <person name="Fronick C."/>
            <person name="O'Laughlin M."/>
            <person name="Godfrey J."/>
            <person name="Miner T."/>
            <person name="Herter B."/>
            <person name="Appelbaum E."/>
            <person name="Cordes M."/>
            <person name="Lek S."/>
            <person name="Wollam A."/>
            <person name="Pepin K.H."/>
            <person name="Palsikar V.B."/>
            <person name="Mitreva M."/>
            <person name="Wilson R.K."/>
        </authorList>
    </citation>
    <scope>NUCLEOTIDE SEQUENCE [LARGE SCALE GENOMIC DNA]</scope>
    <source>
        <strain evidence="1 2">F0530</strain>
    </source>
</reference>
<evidence type="ECO:0000313" key="1">
    <source>
        <dbReference type="EMBL" id="ERH17720.1"/>
    </source>
</evidence>
<dbReference type="HOGENOM" id="CLU_2204400_0_0_11"/>
<sequence>MRVSVPTDLAEKLIEANLAKPANTKYRASISEWILEGMSTSSSVITLLQAPQTLSMFAQYIKDRFNKNKSKNYIKIKISEPGRKSEFIVYSHENLETIMEKIKPFLG</sequence>